<dbReference type="SUPFAM" id="SSF53850">
    <property type="entry name" value="Periplasmic binding protein-like II"/>
    <property type="match status" value="1"/>
</dbReference>
<keyword evidence="4" id="KW-0804">Transcription</keyword>
<gene>
    <name evidence="6" type="ORF">ACFMB1_08790</name>
</gene>
<sequence length="292" mass="32453">MDTLLSMRIFCTVAELCSFSAAANKFNIAHSAVSKHVATLEQRLSARLLNRTSRHVSLTEAGSIYLQQARHVLELVDEMEAQARNTAVKPSGNLKISAPPWFANTHFVSLIADYRAAYPDVNLEIDFDVIERGASSEYEDLDIALRVTNTPEEGLVAKHLTTFTFRLVATPAFLDRQKRPNEPADVDGWPLLHYSAYPSNGAVVFHSGERVTFKPVMRSSSTSLLYIAVLAGVGPAFMPSALIEKDVKEGRLEFVLPEETASPMKLYALHPHRPYISAKVKTFLKFLEAAYK</sequence>
<dbReference type="PANTHER" id="PTHR30537">
    <property type="entry name" value="HTH-TYPE TRANSCRIPTIONAL REGULATOR"/>
    <property type="match status" value="1"/>
</dbReference>
<dbReference type="SUPFAM" id="SSF46785">
    <property type="entry name" value="Winged helix' DNA-binding domain"/>
    <property type="match status" value="1"/>
</dbReference>
<dbReference type="InterPro" id="IPR036388">
    <property type="entry name" value="WH-like_DNA-bd_sf"/>
</dbReference>
<feature type="domain" description="HTH lysR-type" evidence="5">
    <location>
        <begin position="1"/>
        <end position="59"/>
    </location>
</feature>
<keyword evidence="2" id="KW-0805">Transcription regulation</keyword>
<dbReference type="EMBL" id="JBHPON010000001">
    <property type="protein sequence ID" value="MFC6035636.1"/>
    <property type="molecule type" value="Genomic_DNA"/>
</dbReference>
<reference evidence="6 7" key="1">
    <citation type="submission" date="2024-09" db="EMBL/GenBank/DDBJ databases">
        <authorList>
            <person name="Zhang Z.-H."/>
        </authorList>
    </citation>
    <scope>NUCLEOTIDE SEQUENCE [LARGE SCALE GENOMIC DNA]</scope>
    <source>
        <strain evidence="6 7">HHTR114</strain>
    </source>
</reference>
<evidence type="ECO:0000313" key="6">
    <source>
        <dbReference type="EMBL" id="MFC6035636.1"/>
    </source>
</evidence>
<evidence type="ECO:0000256" key="1">
    <source>
        <dbReference type="ARBA" id="ARBA00009437"/>
    </source>
</evidence>
<proteinExistence type="inferred from homology"/>
<comment type="similarity">
    <text evidence="1">Belongs to the LysR transcriptional regulatory family.</text>
</comment>
<dbReference type="CDD" id="cd08422">
    <property type="entry name" value="PBP2_CrgA_like"/>
    <property type="match status" value="1"/>
</dbReference>
<organism evidence="6 7">
    <name type="scientific">Hyphococcus aureus</name>
    <dbReference type="NCBI Taxonomy" id="2666033"/>
    <lineage>
        <taxon>Bacteria</taxon>
        <taxon>Pseudomonadati</taxon>
        <taxon>Pseudomonadota</taxon>
        <taxon>Alphaproteobacteria</taxon>
        <taxon>Parvularculales</taxon>
        <taxon>Parvularculaceae</taxon>
        <taxon>Hyphococcus</taxon>
    </lineage>
</organism>
<dbReference type="PANTHER" id="PTHR30537:SF35">
    <property type="entry name" value="TRANSCRIPTIONAL REGULATORY PROTEIN"/>
    <property type="match status" value="1"/>
</dbReference>
<dbReference type="InterPro" id="IPR036390">
    <property type="entry name" value="WH_DNA-bd_sf"/>
</dbReference>
<name>A0ABW1KX41_9PROT</name>
<accession>A0ABW1KX41</accession>
<protein>
    <submittedName>
        <fullName evidence="6">LysR family transcriptional regulator</fullName>
    </submittedName>
</protein>
<dbReference type="Gene3D" id="3.40.190.290">
    <property type="match status" value="1"/>
</dbReference>
<evidence type="ECO:0000313" key="7">
    <source>
        <dbReference type="Proteomes" id="UP001596116"/>
    </source>
</evidence>
<evidence type="ECO:0000256" key="3">
    <source>
        <dbReference type="ARBA" id="ARBA00023125"/>
    </source>
</evidence>
<dbReference type="RefSeq" id="WP_379878919.1">
    <property type="nucleotide sequence ID" value="NZ_JBHPON010000001.1"/>
</dbReference>
<dbReference type="PROSITE" id="PS50931">
    <property type="entry name" value="HTH_LYSR"/>
    <property type="match status" value="1"/>
</dbReference>
<evidence type="ECO:0000256" key="2">
    <source>
        <dbReference type="ARBA" id="ARBA00023015"/>
    </source>
</evidence>
<dbReference type="Pfam" id="PF03466">
    <property type="entry name" value="LysR_substrate"/>
    <property type="match status" value="1"/>
</dbReference>
<dbReference type="Proteomes" id="UP001596116">
    <property type="component" value="Unassembled WGS sequence"/>
</dbReference>
<evidence type="ECO:0000256" key="4">
    <source>
        <dbReference type="ARBA" id="ARBA00023163"/>
    </source>
</evidence>
<dbReference type="InterPro" id="IPR005119">
    <property type="entry name" value="LysR_subst-bd"/>
</dbReference>
<dbReference type="Gene3D" id="1.10.10.10">
    <property type="entry name" value="Winged helix-like DNA-binding domain superfamily/Winged helix DNA-binding domain"/>
    <property type="match status" value="1"/>
</dbReference>
<evidence type="ECO:0000259" key="5">
    <source>
        <dbReference type="PROSITE" id="PS50931"/>
    </source>
</evidence>
<dbReference type="Pfam" id="PF00126">
    <property type="entry name" value="HTH_1"/>
    <property type="match status" value="1"/>
</dbReference>
<keyword evidence="3" id="KW-0238">DNA-binding</keyword>
<keyword evidence="7" id="KW-1185">Reference proteome</keyword>
<comment type="caution">
    <text evidence="6">The sequence shown here is derived from an EMBL/GenBank/DDBJ whole genome shotgun (WGS) entry which is preliminary data.</text>
</comment>
<dbReference type="InterPro" id="IPR058163">
    <property type="entry name" value="LysR-type_TF_proteobact-type"/>
</dbReference>
<dbReference type="InterPro" id="IPR000847">
    <property type="entry name" value="LysR_HTH_N"/>
</dbReference>